<dbReference type="EMBL" id="WBJZ01000006">
    <property type="protein sequence ID" value="KAB1659452.1"/>
    <property type="molecule type" value="Genomic_DNA"/>
</dbReference>
<keyword evidence="2" id="KW-0378">Hydrolase</keyword>
<dbReference type="OrthoDB" id="9805617at2"/>
<dbReference type="RefSeq" id="WP_158039952.1">
    <property type="nucleotide sequence ID" value="NZ_JACCFV010000001.1"/>
</dbReference>
<dbReference type="GO" id="GO:0004386">
    <property type="term" value="F:helicase activity"/>
    <property type="evidence" value="ECO:0007669"/>
    <property type="project" value="UniProtKB-KW"/>
</dbReference>
<dbReference type="SMART" id="SM00490">
    <property type="entry name" value="HELICc"/>
    <property type="match status" value="1"/>
</dbReference>
<dbReference type="InterPro" id="IPR001650">
    <property type="entry name" value="Helicase_C-like"/>
</dbReference>
<keyword evidence="3 8" id="KW-0347">Helicase</keyword>
<keyword evidence="4" id="KW-0067">ATP-binding</keyword>
<evidence type="ECO:0000259" key="6">
    <source>
        <dbReference type="PROSITE" id="PS51192"/>
    </source>
</evidence>
<feature type="compositionally biased region" description="Low complexity" evidence="5">
    <location>
        <begin position="347"/>
        <end position="363"/>
    </location>
</feature>
<dbReference type="InterPro" id="IPR014001">
    <property type="entry name" value="Helicase_ATP-bd"/>
</dbReference>
<feature type="region of interest" description="Disordered" evidence="5">
    <location>
        <begin position="859"/>
        <end position="885"/>
    </location>
</feature>
<dbReference type="PROSITE" id="PS51194">
    <property type="entry name" value="HELICASE_CTER"/>
    <property type="match status" value="1"/>
</dbReference>
<dbReference type="GO" id="GO:0016787">
    <property type="term" value="F:hydrolase activity"/>
    <property type="evidence" value="ECO:0007669"/>
    <property type="project" value="UniProtKB-KW"/>
</dbReference>
<evidence type="ECO:0000256" key="2">
    <source>
        <dbReference type="ARBA" id="ARBA00022801"/>
    </source>
</evidence>
<evidence type="ECO:0000256" key="4">
    <source>
        <dbReference type="ARBA" id="ARBA00022840"/>
    </source>
</evidence>
<feature type="domain" description="Helicase C-terminal" evidence="7">
    <location>
        <begin position="225"/>
        <end position="401"/>
    </location>
</feature>
<protein>
    <submittedName>
        <fullName evidence="8">ATP-dependent helicase HrpB</fullName>
    </submittedName>
</protein>
<dbReference type="PROSITE" id="PS00690">
    <property type="entry name" value="DEAH_ATP_HELICASE"/>
    <property type="match status" value="1"/>
</dbReference>
<dbReference type="GO" id="GO:0003676">
    <property type="term" value="F:nucleic acid binding"/>
    <property type="evidence" value="ECO:0007669"/>
    <property type="project" value="InterPro"/>
</dbReference>
<dbReference type="InterPro" id="IPR027417">
    <property type="entry name" value="P-loop_NTPase"/>
</dbReference>
<dbReference type="CDD" id="cd18791">
    <property type="entry name" value="SF2_C_RHA"/>
    <property type="match status" value="1"/>
</dbReference>
<dbReference type="Gene3D" id="1.20.120.1080">
    <property type="match status" value="1"/>
</dbReference>
<gene>
    <name evidence="8" type="primary">hrpB</name>
    <name evidence="8" type="ORF">F8O01_05860</name>
</gene>
<dbReference type="PANTHER" id="PTHR43519">
    <property type="entry name" value="ATP-DEPENDENT RNA HELICASE HRPB"/>
    <property type="match status" value="1"/>
</dbReference>
<dbReference type="SMART" id="SM00487">
    <property type="entry name" value="DEXDc"/>
    <property type="match status" value="1"/>
</dbReference>
<dbReference type="InterPro" id="IPR011545">
    <property type="entry name" value="DEAD/DEAH_box_helicase_dom"/>
</dbReference>
<dbReference type="Pfam" id="PF00270">
    <property type="entry name" value="DEAD"/>
    <property type="match status" value="1"/>
</dbReference>
<dbReference type="Pfam" id="PF08482">
    <property type="entry name" value="HrpB_C"/>
    <property type="match status" value="1"/>
</dbReference>
<dbReference type="Proteomes" id="UP000467240">
    <property type="component" value="Unassembled WGS sequence"/>
</dbReference>
<evidence type="ECO:0000259" key="7">
    <source>
        <dbReference type="PROSITE" id="PS51194"/>
    </source>
</evidence>
<dbReference type="Pfam" id="PF00271">
    <property type="entry name" value="Helicase_C"/>
    <property type="match status" value="1"/>
</dbReference>
<proteinExistence type="predicted"/>
<organism evidence="8 9">
    <name type="scientific">Pseudoclavibacter chungangensis</name>
    <dbReference type="NCBI Taxonomy" id="587635"/>
    <lineage>
        <taxon>Bacteria</taxon>
        <taxon>Bacillati</taxon>
        <taxon>Actinomycetota</taxon>
        <taxon>Actinomycetes</taxon>
        <taxon>Micrococcales</taxon>
        <taxon>Microbacteriaceae</taxon>
        <taxon>Pseudoclavibacter</taxon>
    </lineage>
</organism>
<feature type="region of interest" description="Disordered" evidence="5">
    <location>
        <begin position="342"/>
        <end position="363"/>
    </location>
</feature>
<dbReference type="PROSITE" id="PS51192">
    <property type="entry name" value="HELICASE_ATP_BIND_1"/>
    <property type="match status" value="1"/>
</dbReference>
<dbReference type="SUPFAM" id="SSF52540">
    <property type="entry name" value="P-loop containing nucleoside triphosphate hydrolases"/>
    <property type="match status" value="1"/>
</dbReference>
<evidence type="ECO:0000256" key="5">
    <source>
        <dbReference type="SAM" id="MobiDB-lite"/>
    </source>
</evidence>
<dbReference type="PIRSF" id="PIRSF005496">
    <property type="entry name" value="ATP_hel_hrpB"/>
    <property type="match status" value="1"/>
</dbReference>
<dbReference type="InterPro" id="IPR010225">
    <property type="entry name" value="HrpB"/>
</dbReference>
<evidence type="ECO:0000313" key="8">
    <source>
        <dbReference type="EMBL" id="KAB1659452.1"/>
    </source>
</evidence>
<accession>A0A7J5BYN0</accession>
<comment type="caution">
    <text evidence="8">The sequence shown here is derived from an EMBL/GenBank/DDBJ whole genome shotgun (WGS) entry which is preliminary data.</text>
</comment>
<dbReference type="InterPro" id="IPR013689">
    <property type="entry name" value="RNA_helicase_ATP-dep_HrpB_C"/>
</dbReference>
<dbReference type="PANTHER" id="PTHR43519:SF1">
    <property type="entry name" value="ATP-DEPENDENT RNA HELICASE HRPB"/>
    <property type="match status" value="1"/>
</dbReference>
<dbReference type="InterPro" id="IPR007502">
    <property type="entry name" value="Helicase-assoc_dom"/>
</dbReference>
<dbReference type="InterPro" id="IPR002464">
    <property type="entry name" value="DNA/RNA_helicase_DEAH_CS"/>
</dbReference>
<evidence type="ECO:0000256" key="1">
    <source>
        <dbReference type="ARBA" id="ARBA00022741"/>
    </source>
</evidence>
<sequence>MVHERARAPFELGRIGSGLPFAGALDALRDAIEHSSGAPAAVVQAPPGSGKTTLVPPLVTNLVAGRGSTGRVVVTQPRRVAVRAAARRLASLDGSPLGARAGYTVRGDRRIDRGAQIEFVTPGVLLRRVLDDPGLDGVAAVVLDEVHERSLDTDLLVGLLGEVRQLRDDLVVVAMSATVDAQRFAELLPAADGTPAPLVDSPAQPFPLEVRWRPGDGPRLDERGVVRGFLDHVADETASTFTELRRRHPDADALVFVPGAREVRLVAERLRRTVRGAEVLELHGRAPTAQQDRAIAGRSEHDPPRIVVSTAVAESSLTVPGVRLVVDSGLARVPRRDSVRGMTGLVSRSASRASSEQRAGRAARQGPGVVVRCFDERTFAAAPAHPTPEIASADLVEAALLLACWGAPGGVGLSLPDAPPALAMSDALAVLQALGAVDDAGRATGTGHELARIPADPRLGRALVVGAGPVGAREAAEVTALVGGDVRADGGDLTTTLRALRAGRHPDEARWRADVERLERIARWHTADRTGTAPEPPGPSADRRTATTAERTDVGLVVALAYPDRVARLVDRDASVYLLASGTRAALPPGGPLDGAPWLAVAEAARAQGRVASGTGAVVRSAAWLDEATAVRAAEPLRATVVAASFEGGRVTVRREERIGAILRSSTPVTASGGADERAAVEAALASSGLDVIGWSAAADALRRRLGLLHRELGDPWPDVGEEALRARLDGWLAPEIGRLTSGVPASRIDLADPLRRLLPWPAAARLDELVPERLAVPSGSHVRIDYPSVDDPDGRPVVAVKLQECFGWAQTPRLVAGRVPVLFHLLSPAGRPVAVTDDLASFWSGPYAQVRAEMRGRYPKHPWPEDPWAATPTRRTTRGANRDA</sequence>
<feature type="region of interest" description="Disordered" evidence="5">
    <location>
        <begin position="524"/>
        <end position="548"/>
    </location>
</feature>
<feature type="domain" description="Helicase ATP-binding" evidence="6">
    <location>
        <begin position="32"/>
        <end position="197"/>
    </location>
</feature>
<dbReference type="Gene3D" id="3.40.50.300">
    <property type="entry name" value="P-loop containing nucleotide triphosphate hydrolases"/>
    <property type="match status" value="2"/>
</dbReference>
<dbReference type="AlphaFoldDB" id="A0A7J5BYN0"/>
<dbReference type="SMART" id="SM00847">
    <property type="entry name" value="HA2"/>
    <property type="match status" value="1"/>
</dbReference>
<reference evidence="8 9" key="1">
    <citation type="submission" date="2019-09" db="EMBL/GenBank/DDBJ databases">
        <title>Phylogeny of genus Pseudoclavibacter and closely related genus.</title>
        <authorList>
            <person name="Li Y."/>
        </authorList>
    </citation>
    <scope>NUCLEOTIDE SEQUENCE [LARGE SCALE GENOMIC DNA]</scope>
    <source>
        <strain evidence="8 9">DSM 23821</strain>
    </source>
</reference>
<evidence type="ECO:0000313" key="9">
    <source>
        <dbReference type="Proteomes" id="UP000467240"/>
    </source>
</evidence>
<keyword evidence="9" id="KW-1185">Reference proteome</keyword>
<dbReference type="NCBIfam" id="TIGR01970">
    <property type="entry name" value="DEAH_box_HrpB"/>
    <property type="match status" value="1"/>
</dbReference>
<keyword evidence="1" id="KW-0547">Nucleotide-binding</keyword>
<dbReference type="GO" id="GO:0005524">
    <property type="term" value="F:ATP binding"/>
    <property type="evidence" value="ECO:0007669"/>
    <property type="project" value="UniProtKB-KW"/>
</dbReference>
<name>A0A7J5BYN0_9MICO</name>
<evidence type="ECO:0000256" key="3">
    <source>
        <dbReference type="ARBA" id="ARBA00022806"/>
    </source>
</evidence>